<dbReference type="FunFam" id="3.90.180.10:FF:000015">
    <property type="entry name" value="Fatty acid synthase"/>
    <property type="match status" value="1"/>
</dbReference>
<evidence type="ECO:0000256" key="51">
    <source>
        <dbReference type="ARBA" id="ARBA00048650"/>
    </source>
</evidence>
<keyword evidence="16" id="KW-0663">Pyridoxal phosphate</keyword>
<feature type="active site" description="Proton acceptor; for dehydratase activity" evidence="64">
    <location>
        <position position="903"/>
    </location>
</feature>
<dbReference type="GO" id="GO:0004312">
    <property type="term" value="F:fatty acid synthase activity"/>
    <property type="evidence" value="ECO:0007669"/>
    <property type="project" value="UniProtKB-EC"/>
</dbReference>
<dbReference type="GO" id="GO:0031177">
    <property type="term" value="F:phosphopantetheine binding"/>
    <property type="evidence" value="ECO:0007669"/>
    <property type="project" value="InterPro"/>
</dbReference>
<evidence type="ECO:0000256" key="45">
    <source>
        <dbReference type="ARBA" id="ARBA00048051"/>
    </source>
</evidence>
<comment type="catalytic activity">
    <reaction evidence="54">
        <text>3-oxotetradecanoyl-[ACP] + NADPH + H(+) = (3R)-hydroxytetradecanoyl-[ACP] + NADP(+)</text>
        <dbReference type="Rhea" id="RHEA:41888"/>
        <dbReference type="Rhea" id="RHEA-COMP:9645"/>
        <dbReference type="Rhea" id="RHEA-COMP:9646"/>
        <dbReference type="ChEBI" id="CHEBI:15378"/>
        <dbReference type="ChEBI" id="CHEBI:57783"/>
        <dbReference type="ChEBI" id="CHEBI:58349"/>
        <dbReference type="ChEBI" id="CHEBI:78473"/>
        <dbReference type="ChEBI" id="CHEBI:78474"/>
    </reaction>
    <physiologicalReaction direction="left-to-right" evidence="54">
        <dbReference type="Rhea" id="RHEA:41889"/>
    </physiologicalReaction>
</comment>
<dbReference type="SUPFAM" id="SSF52151">
    <property type="entry name" value="FabD/lysophospholipase-like"/>
    <property type="match status" value="1"/>
</dbReference>
<comment type="catalytic activity">
    <reaction evidence="61">
        <text>butanoyl-[ACP] + malonyl-[ACP] + H(+) = 3-oxohexanoyl-[ACP] + holo-[ACP] + CO2</text>
        <dbReference type="Rhea" id="RHEA:41820"/>
        <dbReference type="Rhea" id="RHEA-COMP:9623"/>
        <dbReference type="Rhea" id="RHEA-COMP:9628"/>
        <dbReference type="Rhea" id="RHEA-COMP:9629"/>
        <dbReference type="Rhea" id="RHEA-COMP:9685"/>
        <dbReference type="ChEBI" id="CHEBI:15378"/>
        <dbReference type="ChEBI" id="CHEBI:16526"/>
        <dbReference type="ChEBI" id="CHEBI:64479"/>
        <dbReference type="ChEBI" id="CHEBI:78449"/>
        <dbReference type="ChEBI" id="CHEBI:78454"/>
        <dbReference type="ChEBI" id="CHEBI:78456"/>
    </reaction>
    <physiologicalReaction direction="left-to-right" evidence="61">
        <dbReference type="Rhea" id="RHEA:41821"/>
    </physiologicalReaction>
</comment>
<evidence type="ECO:0000256" key="23">
    <source>
        <dbReference type="ARBA" id="ARBA00023332"/>
    </source>
</evidence>
<dbReference type="Gene3D" id="3.40.366.10">
    <property type="entry name" value="Malonyl-Coenzyme A Acyl Carrier Protein, domain 2"/>
    <property type="match status" value="1"/>
</dbReference>
<dbReference type="SUPFAM" id="SSF50129">
    <property type="entry name" value="GroES-like"/>
    <property type="match status" value="1"/>
</dbReference>
<keyword evidence="8" id="KW-0596">Phosphopantetheine</keyword>
<keyword evidence="19" id="KW-0520">NAD</keyword>
<dbReference type="Gene3D" id="3.30.70.3290">
    <property type="match status" value="1"/>
</dbReference>
<comment type="catalytic activity">
    <reaction evidence="52">
        <text>holo-[ACP] + acetyl-CoA = acetyl-[ACP] + CoA</text>
        <dbReference type="Rhea" id="RHEA:41788"/>
        <dbReference type="Rhea" id="RHEA-COMP:9621"/>
        <dbReference type="Rhea" id="RHEA-COMP:9685"/>
        <dbReference type="ChEBI" id="CHEBI:57287"/>
        <dbReference type="ChEBI" id="CHEBI:57288"/>
        <dbReference type="ChEBI" id="CHEBI:64479"/>
        <dbReference type="ChEBI" id="CHEBI:78446"/>
        <dbReference type="EC" id="2.3.1.38"/>
    </reaction>
    <physiologicalReaction direction="left-to-right" evidence="52">
        <dbReference type="Rhea" id="RHEA:41789"/>
    </physiologicalReaction>
</comment>
<reference evidence="68" key="1">
    <citation type="journal article" date="2023" name="bioRxiv">
        <title>Scaffold-level genome assemblies of two parasitoid biocontrol wasps reveal the parthenogenesis mechanism and an associated novel virus.</title>
        <authorList>
            <person name="Inwood S."/>
            <person name="Skelly J."/>
            <person name="Guhlin J."/>
            <person name="Harrop T."/>
            <person name="Goldson S."/>
            <person name="Dearden P."/>
        </authorList>
    </citation>
    <scope>NUCLEOTIDE SEQUENCE</scope>
    <source>
        <strain evidence="68">Lincoln</strain>
        <tissue evidence="68">Whole body</tissue>
    </source>
</reference>
<evidence type="ECO:0000256" key="47">
    <source>
        <dbReference type="ARBA" id="ARBA00048289"/>
    </source>
</evidence>
<dbReference type="InterPro" id="IPR050091">
    <property type="entry name" value="PKS_NRPS_Biosynth_Enz"/>
</dbReference>
<dbReference type="Pfam" id="PF13602">
    <property type="entry name" value="ADH_zinc_N_2"/>
    <property type="match status" value="1"/>
</dbReference>
<evidence type="ECO:0000256" key="42">
    <source>
        <dbReference type="ARBA" id="ARBA00047897"/>
    </source>
</evidence>
<dbReference type="EC" id="1.1.1.100" evidence="5"/>
<dbReference type="FunFam" id="3.40.50.720:FF:000209">
    <property type="entry name" value="Polyketide synthase Pks12"/>
    <property type="match status" value="1"/>
</dbReference>
<dbReference type="Pfam" id="PF00975">
    <property type="entry name" value="Thioesterase"/>
    <property type="match status" value="1"/>
</dbReference>
<dbReference type="SUPFAM" id="SSF55048">
    <property type="entry name" value="Probable ACP-binding domain of malonyl-CoA ACP transacylase"/>
    <property type="match status" value="1"/>
</dbReference>
<dbReference type="InterPro" id="IPR011032">
    <property type="entry name" value="GroES-like_sf"/>
</dbReference>
<comment type="catalytic activity">
    <reaction evidence="39">
        <text>(2E)-butenoyl-[ACP] + NADPH + H(+) = butanoyl-[ACP] + NADP(+)</text>
        <dbReference type="Rhea" id="RHEA:41812"/>
        <dbReference type="Rhea" id="RHEA-COMP:9627"/>
        <dbReference type="Rhea" id="RHEA-COMP:9628"/>
        <dbReference type="ChEBI" id="CHEBI:15378"/>
        <dbReference type="ChEBI" id="CHEBI:57783"/>
        <dbReference type="ChEBI" id="CHEBI:58349"/>
        <dbReference type="ChEBI" id="CHEBI:78453"/>
        <dbReference type="ChEBI" id="CHEBI:78454"/>
    </reaction>
    <physiologicalReaction direction="left-to-right" evidence="39">
        <dbReference type="Rhea" id="RHEA:41813"/>
    </physiologicalReaction>
</comment>
<dbReference type="InterPro" id="IPR057326">
    <property type="entry name" value="KR_dom"/>
</dbReference>
<reference evidence="68" key="2">
    <citation type="submission" date="2023-03" db="EMBL/GenBank/DDBJ databases">
        <authorList>
            <person name="Inwood S.N."/>
            <person name="Skelly J.G."/>
            <person name="Guhlin J."/>
            <person name="Harrop T.W.R."/>
            <person name="Goldson S.G."/>
            <person name="Dearden P.K."/>
        </authorList>
    </citation>
    <scope>NUCLEOTIDE SEQUENCE</scope>
    <source>
        <strain evidence="68">Lincoln</strain>
        <tissue evidence="68">Whole body</tissue>
    </source>
</reference>
<evidence type="ECO:0000256" key="40">
    <source>
        <dbReference type="ARBA" id="ARBA00047578"/>
    </source>
</evidence>
<dbReference type="SMART" id="SM00822">
    <property type="entry name" value="PKS_KR"/>
    <property type="match status" value="1"/>
</dbReference>
<evidence type="ECO:0000256" key="13">
    <source>
        <dbReference type="ARBA" id="ARBA00022801"/>
    </source>
</evidence>
<dbReference type="EMBL" id="JAQQBR010000003">
    <property type="protein sequence ID" value="KAK0180477.1"/>
    <property type="molecule type" value="Genomic_DNA"/>
</dbReference>
<evidence type="ECO:0000313" key="68">
    <source>
        <dbReference type="EMBL" id="KAK0180477.1"/>
    </source>
</evidence>
<dbReference type="SMART" id="SM00825">
    <property type="entry name" value="PKS_KS"/>
    <property type="match status" value="1"/>
</dbReference>
<comment type="catalytic activity">
    <reaction evidence="29">
        <text>(3R)-hydroxyoctadecanoyl-[ACP] = (2E)-octadecenoyl-[ACP] + H2O</text>
        <dbReference type="Rhea" id="RHEA:41924"/>
        <dbReference type="Rhea" id="RHEA-COMP:9654"/>
        <dbReference type="Rhea" id="RHEA-COMP:9655"/>
        <dbReference type="ChEBI" id="CHEBI:15377"/>
        <dbReference type="ChEBI" id="CHEBI:78488"/>
        <dbReference type="ChEBI" id="CHEBI:78489"/>
    </reaction>
    <physiologicalReaction direction="left-to-right" evidence="29">
        <dbReference type="Rhea" id="RHEA:41925"/>
    </physiologicalReaction>
</comment>
<evidence type="ECO:0000259" key="65">
    <source>
        <dbReference type="PROSITE" id="PS50075"/>
    </source>
</evidence>
<dbReference type="PROSITE" id="PS52019">
    <property type="entry name" value="PKS_MFAS_DH"/>
    <property type="match status" value="1"/>
</dbReference>
<comment type="catalytic activity">
    <reaction evidence="62">
        <text>(2E)-decenoyl-[ACP] + NADPH + H(+) = decanoyl-[ACP] + NADP(+)</text>
        <dbReference type="Rhea" id="RHEA:41864"/>
        <dbReference type="Rhea" id="RHEA-COMP:9639"/>
        <dbReference type="Rhea" id="RHEA-COMP:9640"/>
        <dbReference type="ChEBI" id="CHEBI:15378"/>
        <dbReference type="ChEBI" id="CHEBI:57783"/>
        <dbReference type="ChEBI" id="CHEBI:58349"/>
        <dbReference type="ChEBI" id="CHEBI:78467"/>
        <dbReference type="ChEBI" id="CHEBI:78468"/>
    </reaction>
    <physiologicalReaction direction="left-to-right" evidence="62">
        <dbReference type="Rhea" id="RHEA:41865"/>
    </physiologicalReaction>
</comment>
<comment type="catalytic activity">
    <reaction evidence="51">
        <text>a 2,3-saturated acyl-[ACP] + NADP(+) = a (2E)-enoyl-[ACP] + NADPH + H(+)</text>
        <dbReference type="Rhea" id="RHEA:22564"/>
        <dbReference type="Rhea" id="RHEA-COMP:9925"/>
        <dbReference type="Rhea" id="RHEA-COMP:9926"/>
        <dbReference type="ChEBI" id="CHEBI:15378"/>
        <dbReference type="ChEBI" id="CHEBI:57783"/>
        <dbReference type="ChEBI" id="CHEBI:58349"/>
        <dbReference type="ChEBI" id="CHEBI:78784"/>
        <dbReference type="ChEBI" id="CHEBI:78785"/>
        <dbReference type="EC" id="1.3.1.39"/>
    </reaction>
    <physiologicalReaction direction="right-to-left" evidence="51">
        <dbReference type="Rhea" id="RHEA:22566"/>
    </physiologicalReaction>
</comment>
<evidence type="ECO:0000256" key="10">
    <source>
        <dbReference type="ARBA" id="ARBA00022553"/>
    </source>
</evidence>
<dbReference type="Gene3D" id="3.10.129.110">
    <property type="entry name" value="Polyketide synthase dehydratase"/>
    <property type="match status" value="1"/>
</dbReference>
<comment type="catalytic activity">
    <reaction evidence="57">
        <text>(2E)-tetradecenoyl-[ACP] + NADPH + H(+) = tetradecanoyl-[ACP] + NADP(+)</text>
        <dbReference type="Rhea" id="RHEA:41896"/>
        <dbReference type="Rhea" id="RHEA-COMP:9647"/>
        <dbReference type="Rhea" id="RHEA-COMP:9648"/>
        <dbReference type="ChEBI" id="CHEBI:15378"/>
        <dbReference type="ChEBI" id="CHEBI:57783"/>
        <dbReference type="ChEBI" id="CHEBI:58349"/>
        <dbReference type="ChEBI" id="CHEBI:78475"/>
        <dbReference type="ChEBI" id="CHEBI:78477"/>
    </reaction>
    <physiologicalReaction direction="left-to-right" evidence="57">
        <dbReference type="Rhea" id="RHEA:41897"/>
    </physiologicalReaction>
</comment>
<evidence type="ECO:0000256" key="60">
    <source>
        <dbReference type="ARBA" id="ARBA00049422"/>
    </source>
</evidence>
<evidence type="ECO:0000256" key="48">
    <source>
        <dbReference type="ARBA" id="ARBA00048420"/>
    </source>
</evidence>
<keyword evidence="20" id="KW-0443">Lipid metabolism</keyword>
<comment type="catalytic activity">
    <reaction evidence="43">
        <text>3-oxobutanoyl-[ACP] + NADPH + H(+) = (3R)-hydroxybutanoyl-[ACP] + NADP(+)</text>
        <dbReference type="Rhea" id="RHEA:41804"/>
        <dbReference type="Rhea" id="RHEA-COMP:9625"/>
        <dbReference type="Rhea" id="RHEA-COMP:9626"/>
        <dbReference type="ChEBI" id="CHEBI:15378"/>
        <dbReference type="ChEBI" id="CHEBI:57783"/>
        <dbReference type="ChEBI" id="CHEBI:58349"/>
        <dbReference type="ChEBI" id="CHEBI:78450"/>
        <dbReference type="ChEBI" id="CHEBI:78451"/>
    </reaction>
    <physiologicalReaction direction="left-to-right" evidence="43">
        <dbReference type="Rhea" id="RHEA:41805"/>
    </physiologicalReaction>
</comment>
<dbReference type="InterPro" id="IPR001031">
    <property type="entry name" value="Thioesterase"/>
</dbReference>
<evidence type="ECO:0000256" key="26">
    <source>
        <dbReference type="ARBA" id="ARBA00023388"/>
    </source>
</evidence>
<comment type="catalytic activity">
    <reaction evidence="56">
        <text>decanoyl-[ACP] + malonyl-[ACP] + H(+) = 3-oxododecanoyl-[ACP] + holo-[ACP] + CO2</text>
        <dbReference type="Rhea" id="RHEA:41868"/>
        <dbReference type="Rhea" id="RHEA-COMP:9623"/>
        <dbReference type="Rhea" id="RHEA-COMP:9640"/>
        <dbReference type="Rhea" id="RHEA-COMP:9641"/>
        <dbReference type="Rhea" id="RHEA-COMP:9685"/>
        <dbReference type="ChEBI" id="CHEBI:15378"/>
        <dbReference type="ChEBI" id="CHEBI:16526"/>
        <dbReference type="ChEBI" id="CHEBI:64479"/>
        <dbReference type="ChEBI" id="CHEBI:78449"/>
        <dbReference type="ChEBI" id="CHEBI:78468"/>
        <dbReference type="ChEBI" id="CHEBI:78469"/>
    </reaction>
    <physiologicalReaction direction="left-to-right" evidence="56">
        <dbReference type="Rhea" id="RHEA:41869"/>
    </physiologicalReaction>
</comment>
<comment type="catalytic activity">
    <reaction evidence="40">
        <text>dodecanoyl-[ACP] + malonyl-[ACP] + H(+) = 3-oxotetradecanoyl-[ACP] + holo-[ACP] + CO2</text>
        <dbReference type="Rhea" id="RHEA:41884"/>
        <dbReference type="Rhea" id="RHEA-COMP:9623"/>
        <dbReference type="Rhea" id="RHEA-COMP:9644"/>
        <dbReference type="Rhea" id="RHEA-COMP:9645"/>
        <dbReference type="Rhea" id="RHEA-COMP:9685"/>
        <dbReference type="ChEBI" id="CHEBI:15378"/>
        <dbReference type="ChEBI" id="CHEBI:16526"/>
        <dbReference type="ChEBI" id="CHEBI:64479"/>
        <dbReference type="ChEBI" id="CHEBI:65264"/>
        <dbReference type="ChEBI" id="CHEBI:78449"/>
        <dbReference type="ChEBI" id="CHEBI:78473"/>
    </reaction>
    <physiologicalReaction direction="left-to-right" evidence="40">
        <dbReference type="Rhea" id="RHEA:41885"/>
    </physiologicalReaction>
</comment>
<keyword evidence="22" id="KW-0511">Multifunctional enzyme</keyword>
<comment type="catalytic activity">
    <reaction evidence="38">
        <text>tetradecanoyl-[ACP] + malonyl-[ACP] + H(+) = 3-oxohexadecanoyl-[ACP] + holo-[ACP] + CO2</text>
        <dbReference type="Rhea" id="RHEA:41900"/>
        <dbReference type="Rhea" id="RHEA-COMP:9623"/>
        <dbReference type="Rhea" id="RHEA-COMP:9648"/>
        <dbReference type="Rhea" id="RHEA-COMP:9649"/>
        <dbReference type="Rhea" id="RHEA-COMP:9685"/>
        <dbReference type="ChEBI" id="CHEBI:15378"/>
        <dbReference type="ChEBI" id="CHEBI:16526"/>
        <dbReference type="ChEBI" id="CHEBI:64479"/>
        <dbReference type="ChEBI" id="CHEBI:78449"/>
        <dbReference type="ChEBI" id="CHEBI:78477"/>
        <dbReference type="ChEBI" id="CHEBI:78478"/>
    </reaction>
    <physiologicalReaction direction="left-to-right" evidence="38">
        <dbReference type="Rhea" id="RHEA:41901"/>
    </physiologicalReaction>
</comment>
<evidence type="ECO:0000256" key="5">
    <source>
        <dbReference type="ARBA" id="ARBA00012948"/>
    </source>
</evidence>
<dbReference type="InterPro" id="IPR020841">
    <property type="entry name" value="PKS_Beta-ketoAc_synthase_dom"/>
</dbReference>
<dbReference type="EC" id="1.3.1.39" evidence="2"/>
<evidence type="ECO:0000313" key="69">
    <source>
        <dbReference type="Proteomes" id="UP001168972"/>
    </source>
</evidence>
<evidence type="ECO:0000256" key="58">
    <source>
        <dbReference type="ARBA" id="ARBA00049263"/>
    </source>
</evidence>
<evidence type="ECO:0000256" key="44">
    <source>
        <dbReference type="ARBA" id="ARBA00047961"/>
    </source>
</evidence>
<dbReference type="InterPro" id="IPR036736">
    <property type="entry name" value="ACP-like_sf"/>
</dbReference>
<evidence type="ECO:0000256" key="52">
    <source>
        <dbReference type="ARBA" id="ARBA00048691"/>
    </source>
</evidence>
<evidence type="ECO:0000256" key="29">
    <source>
        <dbReference type="ARBA" id="ARBA00023399"/>
    </source>
</evidence>
<evidence type="ECO:0000256" key="14">
    <source>
        <dbReference type="ARBA" id="ARBA00022832"/>
    </source>
</evidence>
<dbReference type="SMART" id="SM00829">
    <property type="entry name" value="PKS_ER"/>
    <property type="match status" value="1"/>
</dbReference>
<dbReference type="InterPro" id="IPR049391">
    <property type="entry name" value="FAS_pseudo-KR"/>
</dbReference>
<dbReference type="InterPro" id="IPR042104">
    <property type="entry name" value="PKS_dehydratase_sf"/>
</dbReference>
<evidence type="ECO:0000256" key="46">
    <source>
        <dbReference type="ARBA" id="ARBA00048281"/>
    </source>
</evidence>
<evidence type="ECO:0000259" key="67">
    <source>
        <dbReference type="PROSITE" id="PS52019"/>
    </source>
</evidence>
<evidence type="ECO:0000256" key="35">
    <source>
        <dbReference type="ARBA" id="ARBA00047394"/>
    </source>
</evidence>
<evidence type="ECO:0000256" key="17">
    <source>
        <dbReference type="ARBA" id="ARBA00022990"/>
    </source>
</evidence>
<keyword evidence="18" id="KW-0560">Oxidoreductase</keyword>
<dbReference type="Gene3D" id="3.90.180.10">
    <property type="entry name" value="Medium-chain alcohol dehydrogenases, catalytic domain"/>
    <property type="match status" value="1"/>
</dbReference>
<evidence type="ECO:0000256" key="50">
    <source>
        <dbReference type="ARBA" id="ARBA00048571"/>
    </source>
</evidence>
<evidence type="ECO:0000256" key="30">
    <source>
        <dbReference type="ARBA" id="ARBA00023401"/>
    </source>
</evidence>
<feature type="region of interest" description="N-terminal hotdog fold" evidence="64">
    <location>
        <begin position="867"/>
        <end position="997"/>
    </location>
</feature>
<comment type="catalytic activity">
    <reaction evidence="41">
        <text>(2E)-hexadecenoyl-[ACP] + NADPH + H(+) = hexadecanoyl-[ACP] + NADP(+)</text>
        <dbReference type="Rhea" id="RHEA:41912"/>
        <dbReference type="Rhea" id="RHEA-COMP:9651"/>
        <dbReference type="Rhea" id="RHEA-COMP:9652"/>
        <dbReference type="ChEBI" id="CHEBI:15378"/>
        <dbReference type="ChEBI" id="CHEBI:57783"/>
        <dbReference type="ChEBI" id="CHEBI:58349"/>
        <dbReference type="ChEBI" id="CHEBI:78481"/>
        <dbReference type="ChEBI" id="CHEBI:78483"/>
    </reaction>
    <physiologicalReaction direction="left-to-right" evidence="41">
        <dbReference type="Rhea" id="RHEA:41913"/>
    </physiologicalReaction>
</comment>
<comment type="pathway">
    <text evidence="1">Lipid metabolism.</text>
</comment>
<evidence type="ECO:0000256" key="56">
    <source>
        <dbReference type="ARBA" id="ARBA00049109"/>
    </source>
</evidence>
<evidence type="ECO:0000256" key="18">
    <source>
        <dbReference type="ARBA" id="ARBA00023002"/>
    </source>
</evidence>
<dbReference type="GO" id="GO:0004315">
    <property type="term" value="F:3-oxoacyl-[acyl-carrier-protein] synthase activity"/>
    <property type="evidence" value="ECO:0007669"/>
    <property type="project" value="UniProtKB-EC"/>
</dbReference>
<dbReference type="EC" id="2.3.1.85" evidence="4"/>
<dbReference type="Proteomes" id="UP001168972">
    <property type="component" value="Unassembled WGS sequence"/>
</dbReference>
<evidence type="ECO:0000256" key="63">
    <source>
        <dbReference type="ARBA" id="ARBA00049533"/>
    </source>
</evidence>
<evidence type="ECO:0000256" key="39">
    <source>
        <dbReference type="ARBA" id="ARBA00047500"/>
    </source>
</evidence>
<evidence type="ECO:0000256" key="11">
    <source>
        <dbReference type="ARBA" id="ARBA00022679"/>
    </source>
</evidence>
<dbReference type="SUPFAM" id="SSF53901">
    <property type="entry name" value="Thiolase-like"/>
    <property type="match status" value="1"/>
</dbReference>
<dbReference type="Pfam" id="PF00109">
    <property type="entry name" value="ketoacyl-synt"/>
    <property type="match status" value="1"/>
</dbReference>
<evidence type="ECO:0000256" key="24">
    <source>
        <dbReference type="ARBA" id="ARBA00023351"/>
    </source>
</evidence>
<evidence type="ECO:0000256" key="7">
    <source>
        <dbReference type="ARBA" id="ARBA00018769"/>
    </source>
</evidence>
<evidence type="ECO:0000256" key="49">
    <source>
        <dbReference type="ARBA" id="ARBA00048506"/>
    </source>
</evidence>
<comment type="catalytic activity">
    <reaction evidence="49">
        <text>a fatty acyl-[ACP] + malonyl-[ACP] + H(+) = a 3-oxoacyl-[ACP] + holo-[ACP] + CO2</text>
        <dbReference type="Rhea" id="RHEA:22836"/>
        <dbReference type="Rhea" id="RHEA-COMP:9623"/>
        <dbReference type="Rhea" id="RHEA-COMP:9685"/>
        <dbReference type="Rhea" id="RHEA-COMP:9916"/>
        <dbReference type="Rhea" id="RHEA-COMP:14125"/>
        <dbReference type="ChEBI" id="CHEBI:15378"/>
        <dbReference type="ChEBI" id="CHEBI:16526"/>
        <dbReference type="ChEBI" id="CHEBI:64479"/>
        <dbReference type="ChEBI" id="CHEBI:78449"/>
        <dbReference type="ChEBI" id="CHEBI:78776"/>
        <dbReference type="ChEBI" id="CHEBI:138651"/>
        <dbReference type="EC" id="2.3.1.41"/>
    </reaction>
    <physiologicalReaction direction="left-to-right" evidence="49">
        <dbReference type="Rhea" id="RHEA:22837"/>
    </physiologicalReaction>
</comment>
<dbReference type="Gene3D" id="3.40.50.720">
    <property type="entry name" value="NAD(P)-binding Rossmann-like Domain"/>
    <property type="match status" value="1"/>
</dbReference>
<feature type="active site" description="Proton donor; for dehydratase activity" evidence="64">
    <location>
        <position position="1058"/>
    </location>
</feature>
<evidence type="ECO:0000256" key="37">
    <source>
        <dbReference type="ARBA" id="ARBA00047440"/>
    </source>
</evidence>
<evidence type="ECO:0000256" key="59">
    <source>
        <dbReference type="ARBA" id="ARBA00049414"/>
    </source>
</evidence>
<evidence type="ECO:0000256" key="6">
    <source>
        <dbReference type="ARBA" id="ARBA00013191"/>
    </source>
</evidence>
<keyword evidence="13" id="KW-0378">Hydrolase</keyword>
<comment type="catalytic activity">
    <reaction evidence="24">
        <text>(3R)-hydroxydodecanoyl-[ACP] = (2E)-dodecenoyl-[ACP] + H2O</text>
        <dbReference type="Rhea" id="RHEA:41876"/>
        <dbReference type="Rhea" id="RHEA-COMP:9642"/>
        <dbReference type="Rhea" id="RHEA-COMP:9643"/>
        <dbReference type="ChEBI" id="CHEBI:15377"/>
        <dbReference type="ChEBI" id="CHEBI:78470"/>
        <dbReference type="ChEBI" id="CHEBI:78472"/>
    </reaction>
    <physiologicalReaction direction="left-to-right" evidence="24">
        <dbReference type="Rhea" id="RHEA:41877"/>
    </physiologicalReaction>
</comment>
<comment type="catalytic activity">
    <reaction evidence="59">
        <text>3-oxohexadecanoyl-[ACP] + NADPH + H(+) = (3R)-hydroxyhexadecanoyl-[ACP] + NADP(+)</text>
        <dbReference type="Rhea" id="RHEA:41904"/>
        <dbReference type="Rhea" id="RHEA-COMP:9649"/>
        <dbReference type="Rhea" id="RHEA-COMP:9650"/>
        <dbReference type="ChEBI" id="CHEBI:15378"/>
        <dbReference type="ChEBI" id="CHEBI:57783"/>
        <dbReference type="ChEBI" id="CHEBI:58349"/>
        <dbReference type="ChEBI" id="CHEBI:78478"/>
        <dbReference type="ChEBI" id="CHEBI:78480"/>
    </reaction>
    <physiologicalReaction direction="left-to-right" evidence="59">
        <dbReference type="Rhea" id="RHEA:41905"/>
    </physiologicalReaction>
</comment>
<dbReference type="PROSITE" id="PS00606">
    <property type="entry name" value="KS3_1"/>
    <property type="match status" value="1"/>
</dbReference>
<evidence type="ECO:0000256" key="15">
    <source>
        <dbReference type="ARBA" id="ARBA00022857"/>
    </source>
</evidence>
<evidence type="ECO:0000256" key="31">
    <source>
        <dbReference type="ARBA" id="ARBA00023402"/>
    </source>
</evidence>
<comment type="catalytic activity">
    <reaction evidence="53">
        <text>hexadecanoyl-[ACP] + H2O = hexadecanoate + holo-[ACP] + H(+)</text>
        <dbReference type="Rhea" id="RHEA:41932"/>
        <dbReference type="Rhea" id="RHEA-COMP:9652"/>
        <dbReference type="Rhea" id="RHEA-COMP:9685"/>
        <dbReference type="ChEBI" id="CHEBI:7896"/>
        <dbReference type="ChEBI" id="CHEBI:15377"/>
        <dbReference type="ChEBI" id="CHEBI:15378"/>
        <dbReference type="ChEBI" id="CHEBI:64479"/>
        <dbReference type="ChEBI" id="CHEBI:78483"/>
        <dbReference type="EC" id="3.1.2.14"/>
    </reaction>
    <physiologicalReaction direction="left-to-right" evidence="53">
        <dbReference type="Rhea" id="RHEA:41933"/>
    </physiologicalReaction>
</comment>
<comment type="catalytic activity">
    <reaction evidence="33">
        <text>acetyl-CoA + n malonyl-CoA + 2n NADPH + 2n H(+) = a long-chain fatty acid + (n+1) CoA + n CO2 + 2n NADP(+).</text>
        <dbReference type="EC" id="2.3.1.85"/>
    </reaction>
</comment>
<evidence type="ECO:0000256" key="2">
    <source>
        <dbReference type="ARBA" id="ARBA00012004"/>
    </source>
</evidence>
<dbReference type="Pfam" id="PF08659">
    <property type="entry name" value="KR"/>
    <property type="match status" value="1"/>
</dbReference>
<evidence type="ECO:0000256" key="53">
    <source>
        <dbReference type="ARBA" id="ARBA00048704"/>
    </source>
</evidence>
<comment type="catalytic activity">
    <reaction evidence="31">
        <text>(3R)-hydroxybutanoyl-[ACP] = (2E)-butenoyl-[ACP] + H2O</text>
        <dbReference type="Rhea" id="RHEA:41808"/>
        <dbReference type="Rhea" id="RHEA-COMP:9626"/>
        <dbReference type="Rhea" id="RHEA-COMP:9627"/>
        <dbReference type="ChEBI" id="CHEBI:15377"/>
        <dbReference type="ChEBI" id="CHEBI:78451"/>
        <dbReference type="ChEBI" id="CHEBI:78453"/>
    </reaction>
    <physiologicalReaction direction="left-to-right" evidence="31">
        <dbReference type="Rhea" id="RHEA:41809"/>
    </physiologicalReaction>
</comment>
<evidence type="ECO:0000256" key="16">
    <source>
        <dbReference type="ARBA" id="ARBA00022898"/>
    </source>
</evidence>
<comment type="caution">
    <text evidence="68">The sequence shown here is derived from an EMBL/GenBank/DDBJ whole genome shotgun (WGS) entry which is preliminary data.</text>
</comment>
<evidence type="ECO:0000256" key="3">
    <source>
        <dbReference type="ARBA" id="ARBA00012480"/>
    </source>
</evidence>
<dbReference type="PANTHER" id="PTHR43775">
    <property type="entry name" value="FATTY ACID SYNTHASE"/>
    <property type="match status" value="1"/>
</dbReference>
<comment type="catalytic activity">
    <reaction evidence="35">
        <text>hexanoyl-[ACP] + malonyl-[ACP] + H(+) = 3-oxooctanoyl-[ACP] + holo-[ACP] + CO2</text>
        <dbReference type="Rhea" id="RHEA:41836"/>
        <dbReference type="Rhea" id="RHEA-COMP:9623"/>
        <dbReference type="Rhea" id="RHEA-COMP:9632"/>
        <dbReference type="Rhea" id="RHEA-COMP:9633"/>
        <dbReference type="Rhea" id="RHEA-COMP:9685"/>
        <dbReference type="ChEBI" id="CHEBI:15378"/>
        <dbReference type="ChEBI" id="CHEBI:16526"/>
        <dbReference type="ChEBI" id="CHEBI:64479"/>
        <dbReference type="ChEBI" id="CHEBI:78449"/>
        <dbReference type="ChEBI" id="CHEBI:78459"/>
        <dbReference type="ChEBI" id="CHEBI:78460"/>
    </reaction>
    <physiologicalReaction direction="left-to-right" evidence="35">
        <dbReference type="Rhea" id="RHEA:41837"/>
    </physiologicalReaction>
</comment>
<dbReference type="CDD" id="cd08954">
    <property type="entry name" value="KR_1_FAS_SDR_x"/>
    <property type="match status" value="1"/>
</dbReference>
<keyword evidence="11" id="KW-0808">Transferase</keyword>
<keyword evidence="69" id="KW-1185">Reference proteome</keyword>
<organism evidence="68 69">
    <name type="scientific">Microctonus hyperodae</name>
    <name type="common">Parasitoid wasp</name>
    <dbReference type="NCBI Taxonomy" id="165561"/>
    <lineage>
        <taxon>Eukaryota</taxon>
        <taxon>Metazoa</taxon>
        <taxon>Ecdysozoa</taxon>
        <taxon>Arthropoda</taxon>
        <taxon>Hexapoda</taxon>
        <taxon>Insecta</taxon>
        <taxon>Pterygota</taxon>
        <taxon>Neoptera</taxon>
        <taxon>Endopterygota</taxon>
        <taxon>Hymenoptera</taxon>
        <taxon>Apocrita</taxon>
        <taxon>Ichneumonoidea</taxon>
        <taxon>Braconidae</taxon>
        <taxon>Euphorinae</taxon>
        <taxon>Microctonus</taxon>
    </lineage>
</organism>
<dbReference type="Pfam" id="PF16197">
    <property type="entry name" value="KAsynt_C_assoc"/>
    <property type="match status" value="1"/>
</dbReference>
<comment type="catalytic activity">
    <reaction evidence="50">
        <text>3-oxohexanoyl-[ACP] + NADPH + H(+) = (3R)-hydroxyhexanoyl-[ACP] + NADP(+)</text>
        <dbReference type="Rhea" id="RHEA:41824"/>
        <dbReference type="Rhea" id="RHEA-COMP:9629"/>
        <dbReference type="Rhea" id="RHEA-COMP:9630"/>
        <dbReference type="ChEBI" id="CHEBI:15378"/>
        <dbReference type="ChEBI" id="CHEBI:57783"/>
        <dbReference type="ChEBI" id="CHEBI:58349"/>
        <dbReference type="ChEBI" id="CHEBI:78456"/>
        <dbReference type="ChEBI" id="CHEBI:78457"/>
    </reaction>
    <physiologicalReaction direction="left-to-right" evidence="50">
        <dbReference type="Rhea" id="RHEA:41825"/>
    </physiologicalReaction>
</comment>
<evidence type="ECO:0000256" key="28">
    <source>
        <dbReference type="ARBA" id="ARBA00023398"/>
    </source>
</evidence>
<gene>
    <name evidence="68" type="ORF">PV327_006115</name>
</gene>
<evidence type="ECO:0000256" key="57">
    <source>
        <dbReference type="ARBA" id="ARBA00049171"/>
    </source>
</evidence>
<comment type="catalytic activity">
    <reaction evidence="42">
        <text>(2E)-hexenoyl-[ACP] + NADPH + H(+) = hexanoyl-[ACP] + NADP(+)</text>
        <dbReference type="Rhea" id="RHEA:41832"/>
        <dbReference type="Rhea" id="RHEA-COMP:9631"/>
        <dbReference type="Rhea" id="RHEA-COMP:9632"/>
        <dbReference type="ChEBI" id="CHEBI:15378"/>
        <dbReference type="ChEBI" id="CHEBI:57783"/>
        <dbReference type="ChEBI" id="CHEBI:58349"/>
        <dbReference type="ChEBI" id="CHEBI:78458"/>
        <dbReference type="ChEBI" id="CHEBI:78459"/>
    </reaction>
    <physiologicalReaction direction="left-to-right" evidence="42">
        <dbReference type="Rhea" id="RHEA:41833"/>
    </physiologicalReaction>
</comment>
<evidence type="ECO:0000256" key="20">
    <source>
        <dbReference type="ARBA" id="ARBA00023098"/>
    </source>
</evidence>
<dbReference type="Pfam" id="PF00698">
    <property type="entry name" value="Acyl_transf_1"/>
    <property type="match status" value="1"/>
</dbReference>
<dbReference type="InterPro" id="IPR014030">
    <property type="entry name" value="Ketoacyl_synth_N"/>
</dbReference>
<evidence type="ECO:0000256" key="54">
    <source>
        <dbReference type="ARBA" id="ARBA00048935"/>
    </source>
</evidence>
<keyword evidence="9" id="KW-0444">Lipid biosynthesis</keyword>
<dbReference type="EC" id="3.1.2.14" evidence="3"/>
<dbReference type="InterPro" id="IPR016036">
    <property type="entry name" value="Malonyl_transacylase_ACP-bd"/>
</dbReference>
<comment type="catalytic activity">
    <reaction evidence="44">
        <text>acetyl-[ACP] + malonyl-[ACP] + H(+) = 3-oxobutanoyl-[ACP] + holo-[ACP] + CO2</text>
        <dbReference type="Rhea" id="RHEA:41800"/>
        <dbReference type="Rhea" id="RHEA-COMP:9621"/>
        <dbReference type="Rhea" id="RHEA-COMP:9623"/>
        <dbReference type="Rhea" id="RHEA-COMP:9625"/>
        <dbReference type="Rhea" id="RHEA-COMP:9685"/>
        <dbReference type="ChEBI" id="CHEBI:15378"/>
        <dbReference type="ChEBI" id="CHEBI:16526"/>
        <dbReference type="ChEBI" id="CHEBI:64479"/>
        <dbReference type="ChEBI" id="CHEBI:78446"/>
        <dbReference type="ChEBI" id="CHEBI:78449"/>
        <dbReference type="ChEBI" id="CHEBI:78450"/>
    </reaction>
    <physiologicalReaction direction="left-to-right" evidence="44">
        <dbReference type="Rhea" id="RHEA:41801"/>
    </physiologicalReaction>
</comment>
<evidence type="ECO:0000256" key="19">
    <source>
        <dbReference type="ARBA" id="ARBA00023027"/>
    </source>
</evidence>
<evidence type="ECO:0000256" key="55">
    <source>
        <dbReference type="ARBA" id="ARBA00049019"/>
    </source>
</evidence>
<dbReference type="InterPro" id="IPR016035">
    <property type="entry name" value="Acyl_Trfase/lysoPLipase"/>
</dbReference>
<dbReference type="InterPro" id="IPR014043">
    <property type="entry name" value="Acyl_transferase_dom"/>
</dbReference>
<comment type="catalytic activity">
    <reaction evidence="37">
        <text>3-oxodecanoyl-[ACP] + NADPH + H(+) = (3R)-hydroxydecanoyl-[ACP] + NADP(+)</text>
        <dbReference type="Rhea" id="RHEA:41856"/>
        <dbReference type="Rhea" id="RHEA-COMP:9637"/>
        <dbReference type="Rhea" id="RHEA-COMP:9638"/>
        <dbReference type="ChEBI" id="CHEBI:15378"/>
        <dbReference type="ChEBI" id="CHEBI:57783"/>
        <dbReference type="ChEBI" id="CHEBI:58349"/>
        <dbReference type="ChEBI" id="CHEBI:78464"/>
        <dbReference type="ChEBI" id="CHEBI:78466"/>
    </reaction>
    <physiologicalReaction direction="left-to-right" evidence="37">
        <dbReference type="Rhea" id="RHEA:41857"/>
    </physiologicalReaction>
</comment>
<comment type="catalytic activity">
    <reaction evidence="63">
        <text>octanoyl-[ACP] + malonyl-[ACP] + H(+) = 3-oxodecanoyl-[ACP] + holo-[ACP] + CO2</text>
        <dbReference type="Rhea" id="RHEA:41852"/>
        <dbReference type="Rhea" id="RHEA-COMP:9623"/>
        <dbReference type="Rhea" id="RHEA-COMP:9636"/>
        <dbReference type="Rhea" id="RHEA-COMP:9637"/>
        <dbReference type="Rhea" id="RHEA-COMP:9685"/>
        <dbReference type="ChEBI" id="CHEBI:15378"/>
        <dbReference type="ChEBI" id="CHEBI:16526"/>
        <dbReference type="ChEBI" id="CHEBI:64479"/>
        <dbReference type="ChEBI" id="CHEBI:78449"/>
        <dbReference type="ChEBI" id="CHEBI:78463"/>
        <dbReference type="ChEBI" id="CHEBI:78464"/>
    </reaction>
    <physiologicalReaction direction="left-to-right" evidence="63">
        <dbReference type="Rhea" id="RHEA:41853"/>
    </physiologicalReaction>
</comment>
<dbReference type="InterPro" id="IPR049900">
    <property type="entry name" value="PKS_mFAS_DH"/>
</dbReference>
<dbReference type="Pfam" id="PF21149">
    <property type="entry name" value="FAS_pseudo-KR"/>
    <property type="match status" value="1"/>
</dbReference>
<dbReference type="PROSITE" id="PS52004">
    <property type="entry name" value="KS3_2"/>
    <property type="match status" value="1"/>
</dbReference>
<comment type="catalytic activity">
    <reaction evidence="25">
        <text>(3R)-hydroxyhexanoyl-[ACP] = (2E)-hexenoyl-[ACP] + H2O</text>
        <dbReference type="Rhea" id="RHEA:41828"/>
        <dbReference type="Rhea" id="RHEA-COMP:9630"/>
        <dbReference type="Rhea" id="RHEA-COMP:9631"/>
        <dbReference type="ChEBI" id="CHEBI:15377"/>
        <dbReference type="ChEBI" id="CHEBI:78457"/>
        <dbReference type="ChEBI" id="CHEBI:78458"/>
    </reaction>
    <physiologicalReaction direction="left-to-right" evidence="25">
        <dbReference type="Rhea" id="RHEA:41829"/>
    </physiologicalReaction>
</comment>
<comment type="catalytic activity">
    <reaction evidence="55">
        <text>(2E)-octadecenoyl-[ACP] + NADPH + H(+) = octadecanoyl-[ACP] + NADP(+)</text>
        <dbReference type="Rhea" id="RHEA:41928"/>
        <dbReference type="Rhea" id="RHEA-COMP:9655"/>
        <dbReference type="Rhea" id="RHEA-COMP:9656"/>
        <dbReference type="ChEBI" id="CHEBI:15378"/>
        <dbReference type="ChEBI" id="CHEBI:57783"/>
        <dbReference type="ChEBI" id="CHEBI:58349"/>
        <dbReference type="ChEBI" id="CHEBI:78489"/>
        <dbReference type="ChEBI" id="CHEBI:78495"/>
    </reaction>
    <physiologicalReaction direction="left-to-right" evidence="55">
        <dbReference type="Rhea" id="RHEA:41929"/>
    </physiologicalReaction>
</comment>
<feature type="region of interest" description="C-terminal hotdog fold" evidence="64">
    <location>
        <begin position="1008"/>
        <end position="1136"/>
    </location>
</feature>
<dbReference type="Gene3D" id="1.10.1200.10">
    <property type="entry name" value="ACP-like"/>
    <property type="match status" value="1"/>
</dbReference>
<dbReference type="GO" id="GO:0141148">
    <property type="term" value="F:enoyl-[acyl-carrier-protein] reductase (NADPH) activity"/>
    <property type="evidence" value="ECO:0007669"/>
    <property type="project" value="UniProtKB-EC"/>
</dbReference>
<evidence type="ECO:0000256" key="4">
    <source>
        <dbReference type="ARBA" id="ARBA00012873"/>
    </source>
</evidence>
<evidence type="ECO:0000256" key="61">
    <source>
        <dbReference type="ARBA" id="ARBA00049449"/>
    </source>
</evidence>
<comment type="catalytic activity">
    <reaction evidence="47">
        <text>tetradecanoyl-[ACP] + H2O = tetradecanoate + holo-[ACP] + H(+)</text>
        <dbReference type="Rhea" id="RHEA:30123"/>
        <dbReference type="Rhea" id="RHEA-COMP:9648"/>
        <dbReference type="Rhea" id="RHEA-COMP:9685"/>
        <dbReference type="ChEBI" id="CHEBI:15377"/>
        <dbReference type="ChEBI" id="CHEBI:15378"/>
        <dbReference type="ChEBI" id="CHEBI:30807"/>
        <dbReference type="ChEBI" id="CHEBI:64479"/>
        <dbReference type="ChEBI" id="CHEBI:78477"/>
        <dbReference type="EC" id="3.1.2.14"/>
    </reaction>
    <physiologicalReaction direction="left-to-right" evidence="47">
        <dbReference type="Rhea" id="RHEA:30124"/>
    </physiologicalReaction>
</comment>
<comment type="catalytic activity">
    <reaction evidence="46">
        <text>(2E)-dodecenoyl-[ACP] + NADPH + H(+) = dodecanoyl-[ACP] + NADP(+)</text>
        <dbReference type="Rhea" id="RHEA:41880"/>
        <dbReference type="Rhea" id="RHEA-COMP:9643"/>
        <dbReference type="Rhea" id="RHEA-COMP:9644"/>
        <dbReference type="ChEBI" id="CHEBI:15378"/>
        <dbReference type="ChEBI" id="CHEBI:57783"/>
        <dbReference type="ChEBI" id="CHEBI:58349"/>
        <dbReference type="ChEBI" id="CHEBI:65264"/>
        <dbReference type="ChEBI" id="CHEBI:78472"/>
    </reaction>
    <physiologicalReaction direction="left-to-right" evidence="46">
        <dbReference type="Rhea" id="RHEA:41881"/>
    </physiologicalReaction>
</comment>
<evidence type="ECO:0000256" key="32">
    <source>
        <dbReference type="ARBA" id="ARBA00023442"/>
    </source>
</evidence>
<keyword evidence="17" id="KW-0007">Acetylation</keyword>
<keyword evidence="12" id="KW-0702">S-nitrosylation</keyword>
<dbReference type="InterPro" id="IPR020806">
    <property type="entry name" value="PKS_PP-bd"/>
</dbReference>
<protein>
    <recommendedName>
        <fullName evidence="7">Fatty acid synthase</fullName>
        <ecNumber evidence="5">1.1.1.100</ecNumber>
        <ecNumber evidence="2">1.3.1.39</ecNumber>
        <ecNumber evidence="6">2.3.1.41</ecNumber>
        <ecNumber evidence="4">2.3.1.85</ecNumber>
        <ecNumber evidence="3">3.1.2.14</ecNumber>
    </recommendedName>
</protein>
<dbReference type="SUPFAM" id="SSF51735">
    <property type="entry name" value="NAD(P)-binding Rossmann-fold domains"/>
    <property type="match status" value="2"/>
</dbReference>
<comment type="catalytic activity">
    <reaction evidence="60">
        <text>3-oxooctanoyl-[ACP] + NADPH + H(+) = (3R)-hydroxyoctanoyl-[ACP] + NADP(+)</text>
        <dbReference type="Rhea" id="RHEA:41840"/>
        <dbReference type="Rhea" id="RHEA-COMP:9633"/>
        <dbReference type="Rhea" id="RHEA-COMP:9634"/>
        <dbReference type="ChEBI" id="CHEBI:15378"/>
        <dbReference type="ChEBI" id="CHEBI:57783"/>
        <dbReference type="ChEBI" id="CHEBI:58349"/>
        <dbReference type="ChEBI" id="CHEBI:78460"/>
        <dbReference type="ChEBI" id="CHEBI:78461"/>
    </reaction>
    <physiologicalReaction direction="left-to-right" evidence="60">
        <dbReference type="Rhea" id="RHEA:41841"/>
    </physiologicalReaction>
</comment>
<dbReference type="InterPro" id="IPR020843">
    <property type="entry name" value="ER"/>
</dbReference>
<evidence type="ECO:0000256" key="62">
    <source>
        <dbReference type="ARBA" id="ARBA00049521"/>
    </source>
</evidence>
<comment type="catalytic activity">
    <reaction evidence="48">
        <text>(2E)-octenoyl-[ACP] + NADPH + H(+) = octanoyl-[ACP] + NADP(+)</text>
        <dbReference type="Rhea" id="RHEA:41848"/>
        <dbReference type="Rhea" id="RHEA-COMP:9635"/>
        <dbReference type="Rhea" id="RHEA-COMP:9636"/>
        <dbReference type="ChEBI" id="CHEBI:15378"/>
        <dbReference type="ChEBI" id="CHEBI:57783"/>
        <dbReference type="ChEBI" id="CHEBI:58349"/>
        <dbReference type="ChEBI" id="CHEBI:78462"/>
        <dbReference type="ChEBI" id="CHEBI:78463"/>
    </reaction>
    <physiologicalReaction direction="left-to-right" evidence="48">
        <dbReference type="Rhea" id="RHEA:41849"/>
    </physiologicalReaction>
</comment>
<dbReference type="InterPro" id="IPR009081">
    <property type="entry name" value="PP-bd_ACP"/>
</dbReference>
<name>A0AA39L0J0_MICHY</name>
<comment type="catalytic activity">
    <reaction evidence="30">
        <text>(3R)-hydroxyhexadecanoyl-[ACP] = (2E)-hexadecenoyl-[ACP] + H2O</text>
        <dbReference type="Rhea" id="RHEA:41908"/>
        <dbReference type="Rhea" id="RHEA-COMP:9650"/>
        <dbReference type="Rhea" id="RHEA-COMP:9651"/>
        <dbReference type="ChEBI" id="CHEBI:15377"/>
        <dbReference type="ChEBI" id="CHEBI:78480"/>
        <dbReference type="ChEBI" id="CHEBI:78481"/>
    </reaction>
    <physiologicalReaction direction="left-to-right" evidence="30">
        <dbReference type="Rhea" id="RHEA:41909"/>
    </physiologicalReaction>
</comment>
<evidence type="ECO:0000256" key="36">
    <source>
        <dbReference type="ARBA" id="ARBA00047400"/>
    </source>
</evidence>
<dbReference type="GO" id="GO:0006633">
    <property type="term" value="P:fatty acid biosynthetic process"/>
    <property type="evidence" value="ECO:0007669"/>
    <property type="project" value="UniProtKB-KW"/>
</dbReference>
<evidence type="ECO:0000256" key="64">
    <source>
        <dbReference type="PROSITE-ProRule" id="PRU01363"/>
    </source>
</evidence>
<dbReference type="InterPro" id="IPR014031">
    <property type="entry name" value="Ketoacyl_synth_C"/>
</dbReference>
<evidence type="ECO:0000256" key="38">
    <source>
        <dbReference type="ARBA" id="ARBA00047451"/>
    </source>
</evidence>
<comment type="catalytic activity">
    <reaction evidence="27">
        <text>a (3R)-hydroxyacyl-[ACP] = a (2E)-enoyl-[ACP] + H2O</text>
        <dbReference type="Rhea" id="RHEA:13097"/>
        <dbReference type="Rhea" id="RHEA-COMP:9925"/>
        <dbReference type="Rhea" id="RHEA-COMP:9945"/>
        <dbReference type="ChEBI" id="CHEBI:15377"/>
        <dbReference type="ChEBI" id="CHEBI:78784"/>
        <dbReference type="ChEBI" id="CHEBI:78827"/>
        <dbReference type="EC" id="4.2.1.59"/>
    </reaction>
    <physiologicalReaction direction="left-to-right" evidence="27">
        <dbReference type="Rhea" id="RHEA:13098"/>
    </physiologicalReaction>
</comment>
<evidence type="ECO:0000256" key="41">
    <source>
        <dbReference type="ARBA" id="ARBA00047810"/>
    </source>
</evidence>
<keyword evidence="10" id="KW-0597">Phosphoprotein</keyword>
<proteinExistence type="predicted"/>
<dbReference type="InterPro" id="IPR029058">
    <property type="entry name" value="AB_hydrolase_fold"/>
</dbReference>
<dbReference type="InterPro" id="IPR016039">
    <property type="entry name" value="Thiolase-like"/>
</dbReference>
<dbReference type="InterPro" id="IPR032821">
    <property type="entry name" value="PKS_assoc"/>
</dbReference>
<accession>A0AA39L0J0</accession>
<dbReference type="PANTHER" id="PTHR43775:SF7">
    <property type="entry name" value="FATTY ACID SYNTHASE"/>
    <property type="match status" value="1"/>
</dbReference>
<dbReference type="SUPFAM" id="SSF47336">
    <property type="entry name" value="ACP-like"/>
    <property type="match status" value="1"/>
</dbReference>
<comment type="catalytic activity">
    <reaction evidence="45">
        <text>hexadecanoyl-[ACP] + malonyl-[ACP] + H(+) = 3-oxooctadecanoyl-[ACP] + holo-[ACP] + CO2</text>
        <dbReference type="Rhea" id="RHEA:41916"/>
        <dbReference type="Rhea" id="RHEA-COMP:9623"/>
        <dbReference type="Rhea" id="RHEA-COMP:9652"/>
        <dbReference type="Rhea" id="RHEA-COMP:9653"/>
        <dbReference type="Rhea" id="RHEA-COMP:9685"/>
        <dbReference type="ChEBI" id="CHEBI:15378"/>
        <dbReference type="ChEBI" id="CHEBI:16526"/>
        <dbReference type="ChEBI" id="CHEBI:64479"/>
        <dbReference type="ChEBI" id="CHEBI:78449"/>
        <dbReference type="ChEBI" id="CHEBI:78483"/>
        <dbReference type="ChEBI" id="CHEBI:78487"/>
    </reaction>
    <physiologicalReaction direction="left-to-right" evidence="45">
        <dbReference type="Rhea" id="RHEA:41917"/>
    </physiologicalReaction>
</comment>
<comment type="catalytic activity">
    <reaction evidence="36">
        <text>a (3R)-hydroxyacyl-[ACP] + NADP(+) = a 3-oxoacyl-[ACP] + NADPH + H(+)</text>
        <dbReference type="Rhea" id="RHEA:17397"/>
        <dbReference type="Rhea" id="RHEA-COMP:9916"/>
        <dbReference type="Rhea" id="RHEA-COMP:9945"/>
        <dbReference type="ChEBI" id="CHEBI:15378"/>
        <dbReference type="ChEBI" id="CHEBI:57783"/>
        <dbReference type="ChEBI" id="CHEBI:58349"/>
        <dbReference type="ChEBI" id="CHEBI:78776"/>
        <dbReference type="ChEBI" id="CHEBI:78827"/>
        <dbReference type="EC" id="1.1.1.100"/>
    </reaction>
    <physiologicalReaction direction="right-to-left" evidence="36">
        <dbReference type="Rhea" id="RHEA:17399"/>
    </physiologicalReaction>
</comment>
<dbReference type="SMART" id="SM00823">
    <property type="entry name" value="PKS_PP"/>
    <property type="match status" value="1"/>
</dbReference>
<dbReference type="SUPFAM" id="SSF53474">
    <property type="entry name" value="alpha/beta-Hydrolases"/>
    <property type="match status" value="1"/>
</dbReference>
<evidence type="ECO:0000256" key="8">
    <source>
        <dbReference type="ARBA" id="ARBA00022450"/>
    </source>
</evidence>
<evidence type="ECO:0000259" key="66">
    <source>
        <dbReference type="PROSITE" id="PS52004"/>
    </source>
</evidence>
<dbReference type="CDD" id="cd05195">
    <property type="entry name" value="enoyl_red"/>
    <property type="match status" value="1"/>
</dbReference>
<evidence type="ECO:0000256" key="21">
    <source>
        <dbReference type="ARBA" id="ARBA00023160"/>
    </source>
</evidence>
<evidence type="ECO:0000256" key="34">
    <source>
        <dbReference type="ARBA" id="ARBA00047300"/>
    </source>
</evidence>
<dbReference type="Gene3D" id="3.40.47.10">
    <property type="match status" value="1"/>
</dbReference>
<dbReference type="GO" id="GO:0004313">
    <property type="term" value="F:[acyl-carrier-protein] S-acetyltransferase activity"/>
    <property type="evidence" value="ECO:0007669"/>
    <property type="project" value="UniProtKB-EC"/>
</dbReference>
<comment type="catalytic activity">
    <reaction evidence="34">
        <text>3-oxooctadecanoyl-[ACP] + NADPH + H(+) = (3R)-hydroxyoctadecanoyl-[ACP] + NADP(+)</text>
        <dbReference type="Rhea" id="RHEA:41920"/>
        <dbReference type="Rhea" id="RHEA-COMP:9653"/>
        <dbReference type="Rhea" id="RHEA-COMP:9654"/>
        <dbReference type="ChEBI" id="CHEBI:15378"/>
        <dbReference type="ChEBI" id="CHEBI:57783"/>
        <dbReference type="ChEBI" id="CHEBI:58349"/>
        <dbReference type="ChEBI" id="CHEBI:78487"/>
        <dbReference type="ChEBI" id="CHEBI:78488"/>
    </reaction>
    <physiologicalReaction direction="left-to-right" evidence="34">
        <dbReference type="Rhea" id="RHEA:41921"/>
    </physiologicalReaction>
</comment>
<comment type="catalytic activity">
    <reaction evidence="58">
        <text>3-oxododecanoyl-[ACP] + NADPH + H(+) = (3R)-hydroxydodecanoyl-[ACP] + NADP(+)</text>
        <dbReference type="Rhea" id="RHEA:41872"/>
        <dbReference type="Rhea" id="RHEA-COMP:9641"/>
        <dbReference type="Rhea" id="RHEA-COMP:9642"/>
        <dbReference type="ChEBI" id="CHEBI:15378"/>
        <dbReference type="ChEBI" id="CHEBI:57783"/>
        <dbReference type="ChEBI" id="CHEBI:58349"/>
        <dbReference type="ChEBI" id="CHEBI:78469"/>
        <dbReference type="ChEBI" id="CHEBI:78470"/>
    </reaction>
    <physiologicalReaction direction="left-to-right" evidence="58">
        <dbReference type="Rhea" id="RHEA:41873"/>
    </physiologicalReaction>
</comment>
<comment type="catalytic activity">
    <reaction evidence="28">
        <text>(3R)-hydroxytetradecanoyl-[ACP] = (2E)-tetradecenoyl-[ACP] + H2O</text>
        <dbReference type="Rhea" id="RHEA:41892"/>
        <dbReference type="Rhea" id="RHEA-COMP:9646"/>
        <dbReference type="Rhea" id="RHEA-COMP:9647"/>
        <dbReference type="ChEBI" id="CHEBI:15377"/>
        <dbReference type="ChEBI" id="CHEBI:78474"/>
        <dbReference type="ChEBI" id="CHEBI:78475"/>
    </reaction>
    <physiologicalReaction direction="left-to-right" evidence="28">
        <dbReference type="Rhea" id="RHEA:41893"/>
    </physiologicalReaction>
</comment>
<dbReference type="PROSITE" id="PS50075">
    <property type="entry name" value="CARRIER"/>
    <property type="match status" value="1"/>
</dbReference>
<evidence type="ECO:0000256" key="12">
    <source>
        <dbReference type="ARBA" id="ARBA00022799"/>
    </source>
</evidence>
<dbReference type="Gene3D" id="3.40.50.1820">
    <property type="entry name" value="alpha/beta hydrolase"/>
    <property type="match status" value="1"/>
</dbReference>
<evidence type="ECO:0000256" key="43">
    <source>
        <dbReference type="ARBA" id="ARBA00047953"/>
    </source>
</evidence>
<dbReference type="InterPro" id="IPR049552">
    <property type="entry name" value="PKS_DH_N"/>
</dbReference>
<evidence type="ECO:0000256" key="22">
    <source>
        <dbReference type="ARBA" id="ARBA00023268"/>
    </source>
</evidence>
<dbReference type="InterPro" id="IPR001227">
    <property type="entry name" value="Ac_transferase_dom_sf"/>
</dbReference>
<dbReference type="Pfam" id="PF00550">
    <property type="entry name" value="PP-binding"/>
    <property type="match status" value="1"/>
</dbReference>
<sequence length="2419" mass="265303">MPARFESINNPIMIDQSIANGVNHSTDNDIVITGFSGRLPESENIDEFKRNLFDGIDLVTDDERRWPSGLHGLPTRTGKLKDLASFDATFFGVHAKQASVMDPQLRMLLELTYEAIVDSGINPAEIRGSKTGVFIGVSDSESDEFFTADPDMVNGYGLTGCCRAMFPNRISYTFDLTGPSFAVDTACSSSLYAMHQAIMAMRTGLCEAAIVGGVNLVLKPTSSLQFHRLNMLSMDGKCKAFDASGNGYVRSEAAVVIYLQKSRDAKRVYASVVNSKINVDGYKVQGITFPSGEMQNKLMKEVYAEAGIDPTEVVYVEAHGTGTKVGDPQEVNSIADLFCSKDRRSPLLIGSVKSNMGHSEPASGLCAVAKMLIAMEAGIIPANLHFNTPNPDIPALNDGRIQVVNKPTIWKGGLIAINSFGFGGANAHVVLRSNPKPKIPPVLNVDIPKLVAVSGRTKESCQLFLDKVKEYQKDDEFVALVHNIHKINTIGHNFRGFSIFDDANQQIEIDEYHSTQEKRPIWYIFSGMGSQWAGMGKQLFAIETFERSLRRCAEALKPEGIDLLNLILNGTNETFESVLNSFVSIAAIQVALVDVLTMIGIQPDGIIGHSVGELGCAYADGTFTPEQTVLAAYWRGKSIQDSELPAGAMAAVGLSWEETAKRCPPDISPACHNSGDSVTVSGPIDSIKKFVEQLKKEEIFAKIVNSSNVAFHSKYIASVGPKLRAVLEKIISNPKQRSSRWISSSIPESAWGTPLAQLSSPAYHVNNLLSPVLFHAALKHIPDNAITIEIAPHCLLQAILRRSLPSTVTNVGLHKKDHTNNMLFLLTNIGKIYNSGAQPDIAKLYQSVNFPVGRGTPMINSIIGWNHTDQWTVADFSGKISGSGETVVEIDLSKEEYTHLAGHTIDGRIIFPATGYLTIVWKTFAKLRDTDFEKLPIILENVQFHRATIMPKEGPVRFLINIFDGTGDFEICEGGSLTVTGKIRTTDNIVKDQLDIKPIILKSENQCDILNLCTNDIYKDLRLRGYDYSGIFQGIVSSDNRGIVGKLSWVNDWISFMDTMLQFSILGKDTKDLYLPTRLQYAAIDPIGHLDISKNFNENKSFPVYSYRNIGIIKSGGIELRGMKASLAPRRQLTQAPPKHERYLFMPYDNSQVLIDDPAKARIHALNILIQIVTENIGVLKVKGVEFAGERNAEALLSPIIVDLLLNEPSLSVDFQVATTNASESYTSILDQWNIKTIIKDMANSSIGQDLHLAIAADVLTNGNATYLSNLAASVKPGGFVILEETGMPQKSYLNKSKFILTSSYSIPGKTYLLLKREEEISEPIIIQITEKNFSWLEGVKAALKKSENENQKILLVSQGEELLGMVGLMTCIRRESGGHNTRYVFIQDKNAPKFSLHDSFYSSQLNKQLVSNVLKGNQWGSYRHLRLDQQSDTPSLQVEHAYINGLVRGDLSSLRWIEGPLSYYQLEKYPDSELCSVYYAPLNFRDIMLATGKLPPDALPGDLAGQDCILGLEFAGRDTKGKRVMGMVAARGLATTVLADPGFMWEIPEKWSLEEAATIPVCYSTSYYALFVRGKLRKGESVLIHAGTGGVGQASIAIALHAGCTVFTTVGTTEKREFLKKTFPQLTDKNIGNSRDTTFEQLILTETNGRGVDVVLNSLAEEKLQASVRCLAKDGRFLEIGKYDLSNNSSLGMSFFLKNTSFHGILLDALFGTDSLDKHKVVRLVSEGIANGAVRPLPSTVFSEQQIEQGFRFMATGKHIGKVLLKIREEETRDIAQPLLKTVAAIPRTYMNPDKSYVLVGGLGGFGLELANWMITRGAKNIVLTSRSGIRTGYQSLSVRRWREMGVNILISTADVTSIGGTEKLIFESNKMAPVGGIFNLAAVLRDALIENQEEAHFKAVTMPKIDGTKNLDIVSRKLCPSLDYFVVFSSISCGRGNTGQTNYGMANSAMERIIEQRQSNGLPGLAIQWGAIGDVGLIVETMGNNETEVGGTLPQRISSCLATIDVFLQQPHPVLASMVLADKHKSGDNDSQVNIMEAVANILGIKDVKSVNLSNTLADLGMDSLMGTEIKQVLERNYDMVFSAQEIRGLTFGQLAKLSNDGVENISSETLVGATSPKKSPTPISKSPDYQHMDDSLLYQLSGSELVPREAIIRLDSLNHGNNGDIVFFIHAIEGMVSNMSSLAGMLNKRVYGLQCIKDAPLDSMTELAKFYIDQIKKIQKEGPYTIVGYSFGACVAFEMALQLEALGESVILQLIDGSPDFVTMHSQSIGRHATDSGTNLTTDGERKALAFFIRQLNAEVNFLKVYATLRGISDHEEMMNKVLELIGITPFDGEDIKIAGLLFFKKLLAANTYRPAGKFMGAITLIKATDSFMSLGHDYGLAEYCNESVRVEELVGNHRTIMTGDSLKKIAEFLGA</sequence>
<dbReference type="CDD" id="cd00833">
    <property type="entry name" value="PKS"/>
    <property type="match status" value="1"/>
</dbReference>
<dbReference type="SMART" id="SM00827">
    <property type="entry name" value="PKS_AT"/>
    <property type="match status" value="1"/>
</dbReference>
<comment type="catalytic activity">
    <reaction evidence="26">
        <text>(3R)-hydroxydecanoyl-[ACP] = (2E)-decenoyl-[ACP] + H2O</text>
        <dbReference type="Rhea" id="RHEA:41860"/>
        <dbReference type="Rhea" id="RHEA-COMP:9638"/>
        <dbReference type="Rhea" id="RHEA-COMP:9639"/>
        <dbReference type="ChEBI" id="CHEBI:15377"/>
        <dbReference type="ChEBI" id="CHEBI:78466"/>
        <dbReference type="ChEBI" id="CHEBI:78467"/>
    </reaction>
    <physiologicalReaction direction="left-to-right" evidence="26">
        <dbReference type="Rhea" id="RHEA:41861"/>
    </physiologicalReaction>
</comment>
<dbReference type="InterPro" id="IPR036291">
    <property type="entry name" value="NAD(P)-bd_dom_sf"/>
</dbReference>
<dbReference type="GO" id="GO:0004316">
    <property type="term" value="F:3-oxoacyl-[acyl-carrier-protein] reductase (NADPH) activity"/>
    <property type="evidence" value="ECO:0007669"/>
    <property type="project" value="UniProtKB-EC"/>
</dbReference>
<dbReference type="Pfam" id="PF02801">
    <property type="entry name" value="Ketoacyl-synt_C"/>
    <property type="match status" value="1"/>
</dbReference>
<keyword evidence="14" id="KW-0276">Fatty acid metabolism</keyword>
<dbReference type="InterPro" id="IPR013968">
    <property type="entry name" value="PKS_KR"/>
</dbReference>
<keyword evidence="21" id="KW-0275">Fatty acid biosynthesis</keyword>
<dbReference type="FunFam" id="1.10.1200.10:FF:000013">
    <property type="entry name" value="Fatty acid synthase"/>
    <property type="match status" value="1"/>
</dbReference>
<comment type="function">
    <text evidence="32">Fatty acid synthetase is a multifunctional enzyme that catalyzes the de novo biosynthesis of long-chain saturated fatty acids starting from acetyl-CoA and malonyl-CoA in the presence of NADPH. This multifunctional protein contains 7 catalytic activities and a site for the binding of the prosthetic group 4'-phosphopantetheine of the acyl carrier protein ([ACP]) domain.</text>
</comment>
<feature type="domain" description="Carrier" evidence="65">
    <location>
        <begin position="2028"/>
        <end position="2108"/>
    </location>
</feature>
<dbReference type="Pfam" id="PF21089">
    <property type="entry name" value="PKS_DH_N"/>
    <property type="match status" value="1"/>
</dbReference>
<evidence type="ECO:0000256" key="25">
    <source>
        <dbReference type="ARBA" id="ARBA00023373"/>
    </source>
</evidence>
<dbReference type="GO" id="GO:0016297">
    <property type="term" value="F:fatty acyl-[ACP] hydrolase activity"/>
    <property type="evidence" value="ECO:0007669"/>
    <property type="project" value="UniProtKB-EC"/>
</dbReference>
<evidence type="ECO:0000256" key="1">
    <source>
        <dbReference type="ARBA" id="ARBA00005189"/>
    </source>
</evidence>
<feature type="domain" description="PKS/mFAS DH" evidence="67">
    <location>
        <begin position="867"/>
        <end position="1136"/>
    </location>
</feature>
<feature type="domain" description="Ketosynthase family 3 (KS3)" evidence="66">
    <location>
        <begin position="27"/>
        <end position="433"/>
    </location>
</feature>
<keyword evidence="15" id="KW-0521">NADP</keyword>
<comment type="catalytic activity">
    <reaction evidence="23">
        <text>(3R)-hydroxyoctanoyl-[ACP] = (2E)-octenoyl-[ACP] + H2O</text>
        <dbReference type="Rhea" id="RHEA:41844"/>
        <dbReference type="Rhea" id="RHEA-COMP:9634"/>
        <dbReference type="Rhea" id="RHEA-COMP:9635"/>
        <dbReference type="ChEBI" id="CHEBI:15377"/>
        <dbReference type="ChEBI" id="CHEBI:78461"/>
        <dbReference type="ChEBI" id="CHEBI:78462"/>
    </reaction>
    <physiologicalReaction direction="left-to-right" evidence="23">
        <dbReference type="Rhea" id="RHEA:41845"/>
    </physiologicalReaction>
</comment>
<dbReference type="EC" id="2.3.1.41" evidence="6"/>
<dbReference type="GO" id="GO:0019171">
    <property type="term" value="F:(3R)-hydroxyacyl-[acyl-carrier-protein] dehydratase activity"/>
    <property type="evidence" value="ECO:0007669"/>
    <property type="project" value="UniProtKB-EC"/>
</dbReference>
<evidence type="ECO:0000256" key="33">
    <source>
        <dbReference type="ARBA" id="ARBA00044883"/>
    </source>
</evidence>
<evidence type="ECO:0000256" key="27">
    <source>
        <dbReference type="ARBA" id="ARBA00023394"/>
    </source>
</evidence>
<dbReference type="InterPro" id="IPR018201">
    <property type="entry name" value="Ketoacyl_synth_AS"/>
</dbReference>
<evidence type="ECO:0000256" key="9">
    <source>
        <dbReference type="ARBA" id="ARBA00022516"/>
    </source>
</evidence>